<dbReference type="Gene3D" id="3.40.50.1820">
    <property type="entry name" value="alpha/beta hydrolase"/>
    <property type="match status" value="1"/>
</dbReference>
<name>A0ABX8S8X3_9ACTN</name>
<dbReference type="Pfam" id="PF00561">
    <property type="entry name" value="Abhydrolase_1"/>
    <property type="match status" value="1"/>
</dbReference>
<dbReference type="GO" id="GO:0016787">
    <property type="term" value="F:hydrolase activity"/>
    <property type="evidence" value="ECO:0007669"/>
    <property type="project" value="UniProtKB-KW"/>
</dbReference>
<gene>
    <name evidence="3" type="ORF">KV203_00035</name>
</gene>
<evidence type="ECO:0000256" key="1">
    <source>
        <dbReference type="ARBA" id="ARBA00022801"/>
    </source>
</evidence>
<reference evidence="3" key="1">
    <citation type="submission" date="2021-07" db="EMBL/GenBank/DDBJ databases">
        <title>Candidatus Kaistella beijingensis sp. nov. isolated from a municipal wastewater treatment plant is involved in sludge foaming.</title>
        <authorList>
            <person name="Song Y."/>
            <person name="Liu S.-J."/>
        </authorList>
    </citation>
    <scope>NUCLEOTIDE SEQUENCE</scope>
    <source>
        <strain evidence="3">DSM 43998</strain>
    </source>
</reference>
<proteinExistence type="predicted"/>
<feature type="domain" description="AB hydrolase-1" evidence="2">
    <location>
        <begin position="26"/>
        <end position="277"/>
    </location>
</feature>
<evidence type="ECO:0000259" key="2">
    <source>
        <dbReference type="Pfam" id="PF00561"/>
    </source>
</evidence>
<dbReference type="SUPFAM" id="SSF53474">
    <property type="entry name" value="alpha/beta-Hydrolases"/>
    <property type="match status" value="1"/>
</dbReference>
<dbReference type="RefSeq" id="WP_066472210.1">
    <property type="nucleotide sequence ID" value="NZ_CBCRUZ010000006.1"/>
</dbReference>
<keyword evidence="1 3" id="KW-0378">Hydrolase</keyword>
<accession>A0ABX8S8X3</accession>
<organism evidence="3 4">
    <name type="scientific">Skermania pinensis</name>
    <dbReference type="NCBI Taxonomy" id="39122"/>
    <lineage>
        <taxon>Bacteria</taxon>
        <taxon>Bacillati</taxon>
        <taxon>Actinomycetota</taxon>
        <taxon>Actinomycetes</taxon>
        <taxon>Mycobacteriales</taxon>
        <taxon>Gordoniaceae</taxon>
        <taxon>Skermania</taxon>
    </lineage>
</organism>
<dbReference type="InterPro" id="IPR000073">
    <property type="entry name" value="AB_hydrolase_1"/>
</dbReference>
<sequence length="300" mass="33223">MTTRHFVPGDDAQLAVFETGDPAGETIVLLHGWPDSHLLWDRVVPLLADRYRVLAVDNRGAGASSAPRDVDAYRIEYLAADVFAVIDALSPGRPVHLLGHDWGSVVGWKVVGQPHAPEWIASFTSVSGPNLDQLGARLRRSVSRPTPRNLSTVGEQAIASWYTYLFQVPGLPTPALRQLARHWPRFLSVFDGIDPAIVRPAPTLTEDMLTGVKLYRANIRQRLFRPDPAPVTVPVQLILSRGDRAVRPGVYADAEQWVRQLRRREIDARHWSPISHPDDLARLTAEFIGDVAVTPAVSES</sequence>
<dbReference type="EMBL" id="CP079105">
    <property type="protein sequence ID" value="QXQ13916.1"/>
    <property type="molecule type" value="Genomic_DNA"/>
</dbReference>
<dbReference type="PRINTS" id="PR00412">
    <property type="entry name" value="EPOXHYDRLASE"/>
</dbReference>
<evidence type="ECO:0000313" key="4">
    <source>
        <dbReference type="Proteomes" id="UP000887023"/>
    </source>
</evidence>
<dbReference type="InterPro" id="IPR029058">
    <property type="entry name" value="AB_hydrolase_fold"/>
</dbReference>
<protein>
    <submittedName>
        <fullName evidence="3">Alpha/beta fold hydrolase</fullName>
    </submittedName>
</protein>
<dbReference type="InterPro" id="IPR000639">
    <property type="entry name" value="Epox_hydrolase-like"/>
</dbReference>
<keyword evidence="4" id="KW-1185">Reference proteome</keyword>
<evidence type="ECO:0000313" key="3">
    <source>
        <dbReference type="EMBL" id="QXQ13916.1"/>
    </source>
</evidence>
<dbReference type="PANTHER" id="PTHR43329">
    <property type="entry name" value="EPOXIDE HYDROLASE"/>
    <property type="match status" value="1"/>
</dbReference>
<dbReference type="Proteomes" id="UP000887023">
    <property type="component" value="Chromosome"/>
</dbReference>